<dbReference type="SUPFAM" id="SSF48317">
    <property type="entry name" value="Acid phosphatase/Vanadium-dependent haloperoxidase"/>
    <property type="match status" value="1"/>
</dbReference>
<dbReference type="Proteomes" id="UP000189941">
    <property type="component" value="Unassembled WGS sequence"/>
</dbReference>
<dbReference type="OrthoDB" id="9789113at2"/>
<dbReference type="EMBL" id="FUWO01000001">
    <property type="protein sequence ID" value="SJZ31100.1"/>
    <property type="molecule type" value="Genomic_DNA"/>
</dbReference>
<keyword evidence="1" id="KW-0812">Transmembrane</keyword>
<evidence type="ECO:0000313" key="4">
    <source>
        <dbReference type="Proteomes" id="UP000189941"/>
    </source>
</evidence>
<feature type="domain" description="Phosphatidic acid phosphatase type 2/haloperoxidase" evidence="2">
    <location>
        <begin position="57"/>
        <end position="165"/>
    </location>
</feature>
<dbReference type="SMART" id="SM00014">
    <property type="entry name" value="acidPPc"/>
    <property type="match status" value="1"/>
</dbReference>
<feature type="transmembrane region" description="Helical" evidence="1">
    <location>
        <begin position="24"/>
        <end position="48"/>
    </location>
</feature>
<feature type="transmembrane region" description="Helical" evidence="1">
    <location>
        <begin position="150"/>
        <end position="167"/>
    </location>
</feature>
<dbReference type="InterPro" id="IPR036938">
    <property type="entry name" value="PAP2/HPO_sf"/>
</dbReference>
<sequence>MNNYLIFYQRIASFFNTHPLLKQVVLFLNQSITTFMYILYPALLLYFYLTKRPISEWGLMVIVPGISFVLLSLFRKVINAPRPYEEWPIQPLLKRDKTGESFPSRHVFSATMISMCILKWQLSLGLVCLILTLLLAFCRVAVGVHYPKDVIVGILIGVLCGSLMFILG</sequence>
<name>A0A1T4JLL7_9LACT</name>
<dbReference type="CDD" id="cd01610">
    <property type="entry name" value="PAP2_like"/>
    <property type="match status" value="1"/>
</dbReference>
<dbReference type="PANTHER" id="PTHR14969">
    <property type="entry name" value="SPHINGOSINE-1-PHOSPHATE PHOSPHOHYDROLASE"/>
    <property type="match status" value="1"/>
</dbReference>
<dbReference type="RefSeq" id="WP_078755009.1">
    <property type="nucleotide sequence ID" value="NZ_FUWO01000001.1"/>
</dbReference>
<dbReference type="AlphaFoldDB" id="A0A1T4JLL7"/>
<dbReference type="STRING" id="1121925.SAMN02746011_00129"/>
<feature type="transmembrane region" description="Helical" evidence="1">
    <location>
        <begin position="122"/>
        <end position="144"/>
    </location>
</feature>
<accession>A0A1T4JLL7</accession>
<keyword evidence="4" id="KW-1185">Reference proteome</keyword>
<protein>
    <submittedName>
        <fullName evidence="3">PAP2 superfamily protein</fullName>
    </submittedName>
</protein>
<evidence type="ECO:0000259" key="2">
    <source>
        <dbReference type="SMART" id="SM00014"/>
    </source>
</evidence>
<reference evidence="4" key="1">
    <citation type="submission" date="2017-02" db="EMBL/GenBank/DDBJ databases">
        <authorList>
            <person name="Varghese N."/>
            <person name="Submissions S."/>
        </authorList>
    </citation>
    <scope>NUCLEOTIDE SEQUENCE [LARGE SCALE GENOMIC DNA]</scope>
    <source>
        <strain evidence="4">DSM 15739</strain>
    </source>
</reference>
<evidence type="ECO:0000256" key="1">
    <source>
        <dbReference type="SAM" id="Phobius"/>
    </source>
</evidence>
<dbReference type="Gene3D" id="1.20.144.10">
    <property type="entry name" value="Phosphatidic acid phosphatase type 2/haloperoxidase"/>
    <property type="match status" value="1"/>
</dbReference>
<gene>
    <name evidence="3" type="ORF">SAMN02746011_00129</name>
</gene>
<dbReference type="PANTHER" id="PTHR14969:SF13">
    <property type="entry name" value="AT30094P"/>
    <property type="match status" value="1"/>
</dbReference>
<evidence type="ECO:0000313" key="3">
    <source>
        <dbReference type="EMBL" id="SJZ31100.1"/>
    </source>
</evidence>
<keyword evidence="1" id="KW-1133">Transmembrane helix</keyword>
<keyword evidence="1" id="KW-0472">Membrane</keyword>
<feature type="transmembrane region" description="Helical" evidence="1">
    <location>
        <begin position="54"/>
        <end position="74"/>
    </location>
</feature>
<organism evidence="3 4">
    <name type="scientific">Globicatella sulfidifaciens DSM 15739</name>
    <dbReference type="NCBI Taxonomy" id="1121925"/>
    <lineage>
        <taxon>Bacteria</taxon>
        <taxon>Bacillati</taxon>
        <taxon>Bacillota</taxon>
        <taxon>Bacilli</taxon>
        <taxon>Lactobacillales</taxon>
        <taxon>Aerococcaceae</taxon>
        <taxon>Globicatella</taxon>
    </lineage>
</organism>
<dbReference type="InterPro" id="IPR000326">
    <property type="entry name" value="PAP2/HPO"/>
</dbReference>
<proteinExistence type="predicted"/>
<dbReference type="Pfam" id="PF01569">
    <property type="entry name" value="PAP2"/>
    <property type="match status" value="1"/>
</dbReference>